<dbReference type="Gene3D" id="3.40.50.300">
    <property type="entry name" value="P-loop containing nucleotide triphosphate hydrolases"/>
    <property type="match status" value="1"/>
</dbReference>
<reference evidence="5" key="1">
    <citation type="submission" date="2022-05" db="EMBL/GenBank/DDBJ databases">
        <authorList>
            <person name="Pankratov T."/>
        </authorList>
    </citation>
    <scope>NUCLEOTIDE SEQUENCE</scope>
    <source>
        <strain evidence="5">BP6-180914</strain>
    </source>
</reference>
<dbReference type="SUPFAM" id="SSF46894">
    <property type="entry name" value="C-terminal effector domain of the bipartite response regulators"/>
    <property type="match status" value="1"/>
</dbReference>
<dbReference type="AlphaFoldDB" id="A0AA42CLF2"/>
<name>A0AA42CLF2_9HYPH</name>
<dbReference type="PANTHER" id="PTHR47691">
    <property type="entry name" value="REGULATOR-RELATED"/>
    <property type="match status" value="1"/>
</dbReference>
<dbReference type="Proteomes" id="UP001165667">
    <property type="component" value="Unassembled WGS sequence"/>
</dbReference>
<dbReference type="Pfam" id="PF13401">
    <property type="entry name" value="AAA_22"/>
    <property type="match status" value="1"/>
</dbReference>
<dbReference type="GO" id="GO:0003677">
    <property type="term" value="F:DNA binding"/>
    <property type="evidence" value="ECO:0007669"/>
    <property type="project" value="UniProtKB-UniRule"/>
</dbReference>
<evidence type="ECO:0000256" key="2">
    <source>
        <dbReference type="PROSITE-ProRule" id="PRU01091"/>
    </source>
</evidence>
<evidence type="ECO:0000313" key="6">
    <source>
        <dbReference type="Proteomes" id="UP001165667"/>
    </source>
</evidence>
<dbReference type="GO" id="GO:0000160">
    <property type="term" value="P:phosphorelay signal transduction system"/>
    <property type="evidence" value="ECO:0007669"/>
    <property type="project" value="InterPro"/>
</dbReference>
<dbReference type="InterPro" id="IPR027417">
    <property type="entry name" value="P-loop_NTPase"/>
</dbReference>
<dbReference type="InterPro" id="IPR049945">
    <property type="entry name" value="AAA_22"/>
</dbReference>
<evidence type="ECO:0000259" key="4">
    <source>
        <dbReference type="PROSITE" id="PS51755"/>
    </source>
</evidence>
<sequence length="967" mass="106045">MDGRAGPSVDVAFVFGPYKLIPSQKLLLREDMPVKVGGRALDVLYLLVMRAGEEVSKEALIAFAWPDMFVDERNLKVHVSSLRRALEDTLPQATYIATVVRRGYQFVARVRTEHVDIAAFAGADQAAPSSLPALPTLTGRRHQVEEVAQALDTTRLVTLVGPGGVGKTSLAVAVAHARSDDFADGVHFVDLSTTHDPAMVVHLIAKSLGMRGDPKDLVSAVVDHLRDRQALIVLDNCEHLLHAAAAIAARLVDARIKGCLLATSRAPLGIAAERLQRVEPLAFPQRTQSLTAGEVLAYPAVALFALRALETADYLLADGDVQVVARLCEALDGLPLAIEIAAAKLDQFSPAEVLESVGPRLTALRNDDEGTHPRHRTLWAMLDWSYRLLSPEESTVFRLLSVFAGSFEWAEVAGMARLVAYDPYQITMALGGLVSKSLVTVGIDGEHLRYRLLESARRYAAESLLQDPLAREAQRHHAQGVLATFERSEAEWGSVENRVWRTRYEMRLGDLRKALDWCFGEGGEAALGVDLAISAIRFWNEHSFMSEQRFQVDRALSHCASLVIAPRRKAILATSRAWSMTLARQPQAETDDAWRSALACADLGGDFGQRFSVISDWAHFLIYTGRNEQAVGLLGEFIRIAAQAGDRATVFDGERLSAWAEMHLGRLTEVLAKLERLTEDLARGVPPSRITRYEEQRSVSISGTLAFSTWLTGESERALAMADGLVLQTGRAGLLMGQSHTLAFVAMPIALWSGRIDDLERYAAILRGNLDREYIALYELVQRFYAAAVRRARRQQGASDDMRSAVYELVRDGFLVRTPMYLGVLAEALLEEGRSAEADEAIEFALALQRESTENWCLPELLRVQARVMAAGGQRDLSLMVLGRARESALTIGARTLEARIVGEMARIAVAESDPEGAATLLAPPREVFGQGWGAVRPEESLHLLEARGANPRVPSQSDPYPVNQSA</sequence>
<dbReference type="RefSeq" id="WP_282587899.1">
    <property type="nucleotide sequence ID" value="NZ_JAMOIM010000027.1"/>
</dbReference>
<evidence type="ECO:0000256" key="1">
    <source>
        <dbReference type="ARBA" id="ARBA00023125"/>
    </source>
</evidence>
<gene>
    <name evidence="5" type="ORF">M8523_26455</name>
</gene>
<organism evidence="5 6">
    <name type="scientific">Lichenifustis flavocetrariae</name>
    <dbReference type="NCBI Taxonomy" id="2949735"/>
    <lineage>
        <taxon>Bacteria</taxon>
        <taxon>Pseudomonadati</taxon>
        <taxon>Pseudomonadota</taxon>
        <taxon>Alphaproteobacteria</taxon>
        <taxon>Hyphomicrobiales</taxon>
        <taxon>Lichenihabitantaceae</taxon>
        <taxon>Lichenifustis</taxon>
    </lineage>
</organism>
<dbReference type="InterPro" id="IPR001867">
    <property type="entry name" value="OmpR/PhoB-type_DNA-bd"/>
</dbReference>
<evidence type="ECO:0000313" key="5">
    <source>
        <dbReference type="EMBL" id="MCW6511523.1"/>
    </source>
</evidence>
<feature type="domain" description="OmpR/PhoB-type" evidence="4">
    <location>
        <begin position="10"/>
        <end position="108"/>
    </location>
</feature>
<keyword evidence="6" id="KW-1185">Reference proteome</keyword>
<accession>A0AA42CLF2</accession>
<dbReference type="CDD" id="cd00383">
    <property type="entry name" value="trans_reg_C"/>
    <property type="match status" value="1"/>
</dbReference>
<dbReference type="InterPro" id="IPR016032">
    <property type="entry name" value="Sig_transdc_resp-reg_C-effctor"/>
</dbReference>
<dbReference type="Pfam" id="PF00486">
    <property type="entry name" value="Trans_reg_C"/>
    <property type="match status" value="1"/>
</dbReference>
<dbReference type="SMART" id="SM00862">
    <property type="entry name" value="Trans_reg_C"/>
    <property type="match status" value="1"/>
</dbReference>
<dbReference type="InterPro" id="IPR036388">
    <property type="entry name" value="WH-like_DNA-bd_sf"/>
</dbReference>
<dbReference type="PRINTS" id="PR00364">
    <property type="entry name" value="DISEASERSIST"/>
</dbReference>
<dbReference type="Gene3D" id="1.10.10.10">
    <property type="entry name" value="Winged helix-like DNA-binding domain superfamily/Winged helix DNA-binding domain"/>
    <property type="match status" value="1"/>
</dbReference>
<dbReference type="GO" id="GO:0006355">
    <property type="term" value="P:regulation of DNA-templated transcription"/>
    <property type="evidence" value="ECO:0007669"/>
    <property type="project" value="InterPro"/>
</dbReference>
<comment type="caution">
    <text evidence="5">The sequence shown here is derived from an EMBL/GenBank/DDBJ whole genome shotgun (WGS) entry which is preliminary data.</text>
</comment>
<dbReference type="PANTHER" id="PTHR47691:SF3">
    <property type="entry name" value="HTH-TYPE TRANSCRIPTIONAL REGULATOR RV0890C-RELATED"/>
    <property type="match status" value="1"/>
</dbReference>
<dbReference type="PROSITE" id="PS51755">
    <property type="entry name" value="OMPR_PHOB"/>
    <property type="match status" value="1"/>
</dbReference>
<dbReference type="EMBL" id="JAMOIM010000027">
    <property type="protein sequence ID" value="MCW6511523.1"/>
    <property type="molecule type" value="Genomic_DNA"/>
</dbReference>
<keyword evidence="1 2" id="KW-0238">DNA-binding</keyword>
<dbReference type="SUPFAM" id="SSF52540">
    <property type="entry name" value="P-loop containing nucleoside triphosphate hydrolases"/>
    <property type="match status" value="1"/>
</dbReference>
<proteinExistence type="predicted"/>
<feature type="region of interest" description="Disordered" evidence="3">
    <location>
        <begin position="948"/>
        <end position="967"/>
    </location>
</feature>
<protein>
    <submittedName>
        <fullName evidence="5">Helix-turn-helix transcriptional regulator</fullName>
    </submittedName>
</protein>
<feature type="DNA-binding region" description="OmpR/PhoB-type" evidence="2">
    <location>
        <begin position="10"/>
        <end position="108"/>
    </location>
</feature>
<feature type="compositionally biased region" description="Polar residues" evidence="3">
    <location>
        <begin position="954"/>
        <end position="967"/>
    </location>
</feature>
<evidence type="ECO:0000256" key="3">
    <source>
        <dbReference type="SAM" id="MobiDB-lite"/>
    </source>
</evidence>
<dbReference type="GO" id="GO:0016887">
    <property type="term" value="F:ATP hydrolysis activity"/>
    <property type="evidence" value="ECO:0007669"/>
    <property type="project" value="InterPro"/>
</dbReference>